<evidence type="ECO:0000256" key="10">
    <source>
        <dbReference type="ARBA" id="ARBA00023136"/>
    </source>
</evidence>
<gene>
    <name evidence="12" type="primary">inx</name>
    <name evidence="13" type="ORF">TCNE_LOCUS13846</name>
</gene>
<proteinExistence type="inferred from homology"/>
<feature type="transmembrane region" description="Helical" evidence="12">
    <location>
        <begin position="292"/>
        <end position="316"/>
    </location>
</feature>
<keyword evidence="5 12" id="KW-0812">Transmembrane</keyword>
<comment type="function">
    <text evidence="12">Structural component of the gap junctions.</text>
</comment>
<evidence type="ECO:0000256" key="2">
    <source>
        <dbReference type="ARBA" id="ARBA00004651"/>
    </source>
</evidence>
<dbReference type="PANTHER" id="PTHR11893">
    <property type="entry name" value="INNEXIN"/>
    <property type="match status" value="1"/>
</dbReference>
<dbReference type="PROSITE" id="PS51013">
    <property type="entry name" value="PANNEXIN"/>
    <property type="match status" value="1"/>
</dbReference>
<dbReference type="GO" id="GO:0005921">
    <property type="term" value="C:gap junction"/>
    <property type="evidence" value="ECO:0007669"/>
    <property type="project" value="UniProtKB-SubCell"/>
</dbReference>
<dbReference type="WBParaSite" id="TCNE_0001384601-mRNA-1">
    <property type="protein sequence ID" value="TCNE_0001384601-mRNA-1"/>
    <property type="gene ID" value="TCNE_0001384601"/>
</dbReference>
<sequence>MFGYRMVFSEVVGTLSFLQPQADDDFADRLHYYYTSTFLLVTAVLISLKMFGGRPIECWVPAEYKGGWEDYTEMFCWARSTYWVSFDEDIPEDISAREERMVSYYQWTPFFLVICAFFFYSPCLVWRLMYTKSGIRLKDIMQFATDKSNIQPASRRANVQGLSAHLSSIFKHRFRLGNKHPSHHRCLKLLNMRYFEAYLTLLYIFIKILYLLNVVGQMFLMNRFLQTDDYSLYGVEVLKDLLSGRPWTESGNFPRVTLCDMNIRILGNVQRHTVQCVLVINIFTEKVFILLWMWYCLLAIVSTFSCLSWLFFSVPFEQRKKFIARRLELADIEFKKKDFSAELDEFVREHIKLDGVFVLKMLTVHGGMLMCTEVVDNMWDNFLREQGNRLSLQSHSLRLLAKHTSNVPNHLNRPRIEEKARKEKRERHLEHQAWDLISWVVDVR</sequence>
<evidence type="ECO:0000313" key="15">
    <source>
        <dbReference type="WBParaSite" id="TCNE_0001384601-mRNA-1"/>
    </source>
</evidence>
<dbReference type="GO" id="GO:0034220">
    <property type="term" value="P:monoatomic ion transmembrane transport"/>
    <property type="evidence" value="ECO:0007669"/>
    <property type="project" value="UniProtKB-KW"/>
</dbReference>
<dbReference type="Pfam" id="PF00876">
    <property type="entry name" value="Innexin"/>
    <property type="match status" value="1"/>
</dbReference>
<keyword evidence="10 12" id="KW-0472">Membrane</keyword>
<feature type="transmembrane region" description="Helical" evidence="12">
    <location>
        <begin position="32"/>
        <end position="51"/>
    </location>
</feature>
<keyword evidence="4" id="KW-1003">Cell membrane</keyword>
<dbReference type="EMBL" id="UYWY01021927">
    <property type="protein sequence ID" value="VDM45167.1"/>
    <property type="molecule type" value="Genomic_DNA"/>
</dbReference>
<evidence type="ECO:0000256" key="9">
    <source>
        <dbReference type="ARBA" id="ARBA00023065"/>
    </source>
</evidence>
<evidence type="ECO:0000256" key="12">
    <source>
        <dbReference type="RuleBase" id="RU010713"/>
    </source>
</evidence>
<evidence type="ECO:0000256" key="8">
    <source>
        <dbReference type="ARBA" id="ARBA00022989"/>
    </source>
</evidence>
<dbReference type="AlphaFoldDB" id="A0A183UZC6"/>
<reference evidence="15" key="1">
    <citation type="submission" date="2016-06" db="UniProtKB">
        <authorList>
            <consortium name="WormBaseParasite"/>
        </authorList>
    </citation>
    <scope>IDENTIFICATION</scope>
</reference>
<feature type="transmembrane region" description="Helical" evidence="12">
    <location>
        <begin position="110"/>
        <end position="130"/>
    </location>
</feature>
<keyword evidence="14" id="KW-1185">Reference proteome</keyword>
<evidence type="ECO:0000256" key="5">
    <source>
        <dbReference type="ARBA" id="ARBA00022692"/>
    </source>
</evidence>
<keyword evidence="3 12" id="KW-0813">Transport</keyword>
<evidence type="ECO:0000256" key="11">
    <source>
        <dbReference type="ARBA" id="ARBA00023303"/>
    </source>
</evidence>
<keyword evidence="7" id="KW-0965">Cell junction</keyword>
<evidence type="ECO:0000256" key="1">
    <source>
        <dbReference type="ARBA" id="ARBA00004610"/>
    </source>
</evidence>
<protein>
    <recommendedName>
        <fullName evidence="12">Innexin</fullName>
    </recommendedName>
</protein>
<keyword evidence="9 12" id="KW-0406">Ion transport</keyword>
<dbReference type="Proteomes" id="UP000050794">
    <property type="component" value="Unassembled WGS sequence"/>
</dbReference>
<keyword evidence="11 12" id="KW-0407">Ion channel</keyword>
<dbReference type="PRINTS" id="PR01262">
    <property type="entry name" value="INNEXIN"/>
</dbReference>
<dbReference type="GO" id="GO:0005243">
    <property type="term" value="F:gap junction channel activity"/>
    <property type="evidence" value="ECO:0007669"/>
    <property type="project" value="TreeGrafter"/>
</dbReference>
<accession>A0A183UZC6</accession>
<evidence type="ECO:0000256" key="7">
    <source>
        <dbReference type="ARBA" id="ARBA00022949"/>
    </source>
</evidence>
<reference evidence="13 14" key="2">
    <citation type="submission" date="2018-11" db="EMBL/GenBank/DDBJ databases">
        <authorList>
            <consortium name="Pathogen Informatics"/>
        </authorList>
    </citation>
    <scope>NUCLEOTIDE SEQUENCE [LARGE SCALE GENOMIC DNA]</scope>
</reference>
<feature type="transmembrane region" description="Helical" evidence="12">
    <location>
        <begin position="197"/>
        <end position="220"/>
    </location>
</feature>
<keyword evidence="8 12" id="KW-1133">Transmembrane helix</keyword>
<name>A0A183UZC6_TOXCA</name>
<evidence type="ECO:0000256" key="3">
    <source>
        <dbReference type="ARBA" id="ARBA00022448"/>
    </source>
</evidence>
<evidence type="ECO:0000256" key="4">
    <source>
        <dbReference type="ARBA" id="ARBA00022475"/>
    </source>
</evidence>
<comment type="subcellular location">
    <subcellularLocation>
        <location evidence="1">Cell junction</location>
        <location evidence="1">Gap junction</location>
    </subcellularLocation>
    <subcellularLocation>
        <location evidence="2 12">Cell membrane</location>
        <topology evidence="2 12">Multi-pass membrane protein</topology>
    </subcellularLocation>
</comment>
<evidence type="ECO:0000313" key="14">
    <source>
        <dbReference type="Proteomes" id="UP000050794"/>
    </source>
</evidence>
<dbReference type="PANTHER" id="PTHR11893:SF44">
    <property type="entry name" value="INNEXIN"/>
    <property type="match status" value="1"/>
</dbReference>
<organism evidence="14 15">
    <name type="scientific">Toxocara canis</name>
    <name type="common">Canine roundworm</name>
    <dbReference type="NCBI Taxonomy" id="6265"/>
    <lineage>
        <taxon>Eukaryota</taxon>
        <taxon>Metazoa</taxon>
        <taxon>Ecdysozoa</taxon>
        <taxon>Nematoda</taxon>
        <taxon>Chromadorea</taxon>
        <taxon>Rhabditida</taxon>
        <taxon>Spirurina</taxon>
        <taxon>Ascaridomorpha</taxon>
        <taxon>Ascaridoidea</taxon>
        <taxon>Toxocaridae</taxon>
        <taxon>Toxocara</taxon>
    </lineage>
</organism>
<dbReference type="InterPro" id="IPR000990">
    <property type="entry name" value="Innexin"/>
</dbReference>
<evidence type="ECO:0000313" key="13">
    <source>
        <dbReference type="EMBL" id="VDM45167.1"/>
    </source>
</evidence>
<evidence type="ECO:0000256" key="6">
    <source>
        <dbReference type="ARBA" id="ARBA00022868"/>
    </source>
</evidence>
<comment type="similarity">
    <text evidence="12">Belongs to the pannexin family.</text>
</comment>
<keyword evidence="6" id="KW-0303">Gap junction</keyword>
<dbReference type="GO" id="GO:0005886">
    <property type="term" value="C:plasma membrane"/>
    <property type="evidence" value="ECO:0007669"/>
    <property type="project" value="UniProtKB-SubCell"/>
</dbReference>